<evidence type="ECO:0000313" key="1">
    <source>
        <dbReference type="EMBL" id="SDG31661.1"/>
    </source>
</evidence>
<evidence type="ECO:0000313" key="2">
    <source>
        <dbReference type="Proteomes" id="UP000199643"/>
    </source>
</evidence>
<dbReference type="InterPro" id="IPR012337">
    <property type="entry name" value="RNaseH-like_sf"/>
</dbReference>
<protein>
    <recommendedName>
        <fullName evidence="3">Integrase catalytic domain-containing protein</fullName>
    </recommendedName>
</protein>
<accession>A0A1G7T8V1</accession>
<dbReference type="RefSeq" id="WP_090498756.1">
    <property type="nucleotide sequence ID" value="NZ_FNCH01000005.1"/>
</dbReference>
<organism evidence="1 2">
    <name type="scientific">Pedobacter terrae</name>
    <dbReference type="NCBI Taxonomy" id="405671"/>
    <lineage>
        <taxon>Bacteria</taxon>
        <taxon>Pseudomonadati</taxon>
        <taxon>Bacteroidota</taxon>
        <taxon>Sphingobacteriia</taxon>
        <taxon>Sphingobacteriales</taxon>
        <taxon>Sphingobacteriaceae</taxon>
        <taxon>Pedobacter</taxon>
    </lineage>
</organism>
<dbReference type="EMBL" id="FNCH01000005">
    <property type="protein sequence ID" value="SDG31661.1"/>
    <property type="molecule type" value="Genomic_DNA"/>
</dbReference>
<keyword evidence="2" id="KW-1185">Reference proteome</keyword>
<dbReference type="AlphaFoldDB" id="A0A1G7T8V1"/>
<evidence type="ECO:0008006" key="3">
    <source>
        <dbReference type="Google" id="ProtNLM"/>
    </source>
</evidence>
<gene>
    <name evidence="1" type="ORF">SAMN05421827_105112</name>
</gene>
<dbReference type="OrthoDB" id="612554at2"/>
<dbReference type="Proteomes" id="UP000199643">
    <property type="component" value="Unassembled WGS sequence"/>
</dbReference>
<dbReference type="SUPFAM" id="SSF53098">
    <property type="entry name" value="Ribonuclease H-like"/>
    <property type="match status" value="1"/>
</dbReference>
<dbReference type="Gene3D" id="3.30.420.10">
    <property type="entry name" value="Ribonuclease H-like superfamily/Ribonuclease H"/>
    <property type="match status" value="1"/>
</dbReference>
<name>A0A1G7T8V1_9SPHI</name>
<dbReference type="GO" id="GO:0003676">
    <property type="term" value="F:nucleic acid binding"/>
    <property type="evidence" value="ECO:0007669"/>
    <property type="project" value="InterPro"/>
</dbReference>
<sequence>MQYLNTNILCLSYDEYIAYFGLESYKSDKKRNLMTVHGIGGNGRKVFIEFESLQPKRKEVIVKKIGSPYEYMAKQPILDLIDWDYMAQSFYSDFVLPNGDKLPNTNINAKGKEQINYVERYTKAASWLNMIDRLTNDKRALKQLLNLSVMDFWDTVSELILKEGVKLPSAPKRLKEKVKEYKAFADTEDRYASLVDLSKFGNSHSTKIKDEESEALLLKMLSDPRKQDNTVIAAAYNLWAKKADKPTISVGAVGYFARNNEHIIAPLRDGLKKAANTYTKDIQRKRATAPLLFINADDNCLDLFFEVEKLKADGKVQKSKHYRPMLYVIIDTYNDYVLGYAVGDTVTHELVYSAFRNAINHIAELTGGYYLPHQLQTDRWGLDVKHKNELGQFYKKVARFTPQSHGVPQGKYIERSFGVEWHQVLKVMPTNNYAGQNITAKERLSAEYIVEASKNYPSIDRMPEVVASFINVMRMKANPKTGISRQSEWLNAFHASEKSQQKAIDVSLKLQLFGKKYEHDATITKSGLKPVIGGEKITLNIPPEVIWQNNGKKVDIIYDPQNLNEMMVTDGKGLSFIAPKYDFVPSNFADYKEGDHARIQGLFDEKKNINRLMAETIQNRLKSLPNINVEGLMQGGVLLKDLKNEAEREYLENLYQPQEIEAPTVVLPEAKKKIKASKKVLAIAEAETEDVDIRDFY</sequence>
<dbReference type="InterPro" id="IPR036397">
    <property type="entry name" value="RNaseH_sf"/>
</dbReference>
<dbReference type="STRING" id="405671.SAMN05421827_105112"/>
<reference evidence="2" key="1">
    <citation type="submission" date="2016-10" db="EMBL/GenBank/DDBJ databases">
        <authorList>
            <person name="Varghese N."/>
            <person name="Submissions S."/>
        </authorList>
    </citation>
    <scope>NUCLEOTIDE SEQUENCE [LARGE SCALE GENOMIC DNA]</scope>
    <source>
        <strain evidence="2">DSM 17933</strain>
    </source>
</reference>
<proteinExistence type="predicted"/>